<evidence type="ECO:0000313" key="2">
    <source>
        <dbReference type="EMBL" id="CAG8647481.1"/>
    </source>
</evidence>
<gene>
    <name evidence="2" type="ORF">PBRASI_LOCUS10104</name>
</gene>
<accession>A0A9N9DU58</accession>
<feature type="compositionally biased region" description="Polar residues" evidence="1">
    <location>
        <begin position="173"/>
        <end position="190"/>
    </location>
</feature>
<dbReference type="AlphaFoldDB" id="A0A9N9DU58"/>
<name>A0A9N9DU58_9GLOM</name>
<feature type="non-terminal residue" evidence="2">
    <location>
        <position position="190"/>
    </location>
</feature>
<organism evidence="2 3">
    <name type="scientific">Paraglomus brasilianum</name>
    <dbReference type="NCBI Taxonomy" id="144538"/>
    <lineage>
        <taxon>Eukaryota</taxon>
        <taxon>Fungi</taxon>
        <taxon>Fungi incertae sedis</taxon>
        <taxon>Mucoromycota</taxon>
        <taxon>Glomeromycotina</taxon>
        <taxon>Glomeromycetes</taxon>
        <taxon>Paraglomerales</taxon>
        <taxon>Paraglomeraceae</taxon>
        <taxon>Paraglomus</taxon>
    </lineage>
</organism>
<comment type="caution">
    <text evidence="2">The sequence shown here is derived from an EMBL/GenBank/DDBJ whole genome shotgun (WGS) entry which is preliminary data.</text>
</comment>
<feature type="region of interest" description="Disordered" evidence="1">
    <location>
        <begin position="131"/>
        <end position="190"/>
    </location>
</feature>
<dbReference type="Proteomes" id="UP000789739">
    <property type="component" value="Unassembled WGS sequence"/>
</dbReference>
<evidence type="ECO:0000256" key="1">
    <source>
        <dbReference type="SAM" id="MobiDB-lite"/>
    </source>
</evidence>
<feature type="compositionally biased region" description="Polar residues" evidence="1">
    <location>
        <begin position="131"/>
        <end position="143"/>
    </location>
</feature>
<proteinExistence type="predicted"/>
<feature type="compositionally biased region" description="Low complexity" evidence="1">
    <location>
        <begin position="144"/>
        <end position="158"/>
    </location>
</feature>
<protein>
    <submittedName>
        <fullName evidence="2">2793_t:CDS:1</fullName>
    </submittedName>
</protein>
<reference evidence="2" key="1">
    <citation type="submission" date="2021-06" db="EMBL/GenBank/DDBJ databases">
        <authorList>
            <person name="Kallberg Y."/>
            <person name="Tangrot J."/>
            <person name="Rosling A."/>
        </authorList>
    </citation>
    <scope>NUCLEOTIDE SEQUENCE</scope>
    <source>
        <strain evidence="2">BR232B</strain>
    </source>
</reference>
<keyword evidence="3" id="KW-1185">Reference proteome</keyword>
<dbReference type="EMBL" id="CAJVPI010002671">
    <property type="protein sequence ID" value="CAG8647481.1"/>
    <property type="molecule type" value="Genomic_DNA"/>
</dbReference>
<evidence type="ECO:0000313" key="3">
    <source>
        <dbReference type="Proteomes" id="UP000789739"/>
    </source>
</evidence>
<feature type="compositionally biased region" description="Basic and acidic residues" evidence="1">
    <location>
        <begin position="160"/>
        <end position="171"/>
    </location>
</feature>
<sequence>METNVVLQKSTRAPLAEIDQILSNIHQNMQTTGSMVAAKDASTITDKLLLRHRRPGVLGPPQRIPLKDSTSRDEISIATNRLVHPRRARLAATTKANCPLVNTRFGQISNGNSIQNENDARVFAPKDINTISNNQRESSGNSQSVHNRVNSNGNSNQNEYDAKMSAPKDIDTIGNNQRESSGNSQIVHSR</sequence>